<name>A0ABN1Z212_9ACTN</name>
<evidence type="ECO:0000313" key="4">
    <source>
        <dbReference type="Proteomes" id="UP001500973"/>
    </source>
</evidence>
<dbReference type="EMBL" id="BAAAIZ010000062">
    <property type="protein sequence ID" value="GAA1428277.1"/>
    <property type="molecule type" value="Genomic_DNA"/>
</dbReference>
<evidence type="ECO:0008006" key="5">
    <source>
        <dbReference type="Google" id="ProtNLM"/>
    </source>
</evidence>
<evidence type="ECO:0000313" key="3">
    <source>
        <dbReference type="EMBL" id="GAA1428277.1"/>
    </source>
</evidence>
<keyword evidence="2" id="KW-0472">Membrane</keyword>
<feature type="compositionally biased region" description="Low complexity" evidence="1">
    <location>
        <begin position="100"/>
        <end position="109"/>
    </location>
</feature>
<protein>
    <recommendedName>
        <fullName evidence="5">Secreted protein</fullName>
    </recommendedName>
</protein>
<proteinExistence type="predicted"/>
<reference evidence="3 4" key="1">
    <citation type="journal article" date="2019" name="Int. J. Syst. Evol. Microbiol.">
        <title>The Global Catalogue of Microorganisms (GCM) 10K type strain sequencing project: providing services to taxonomists for standard genome sequencing and annotation.</title>
        <authorList>
            <consortium name="The Broad Institute Genomics Platform"/>
            <consortium name="The Broad Institute Genome Sequencing Center for Infectious Disease"/>
            <person name="Wu L."/>
            <person name="Ma J."/>
        </authorList>
    </citation>
    <scope>NUCLEOTIDE SEQUENCE [LARGE SCALE GENOMIC DNA]</scope>
    <source>
        <strain evidence="3 4">JCM 11756</strain>
    </source>
</reference>
<keyword evidence="2" id="KW-1133">Transmembrane helix</keyword>
<organism evidence="3 4">
    <name type="scientific">Streptomyces thermospinosisporus</name>
    <dbReference type="NCBI Taxonomy" id="161482"/>
    <lineage>
        <taxon>Bacteria</taxon>
        <taxon>Bacillati</taxon>
        <taxon>Actinomycetota</taxon>
        <taxon>Actinomycetes</taxon>
        <taxon>Kitasatosporales</taxon>
        <taxon>Streptomycetaceae</taxon>
        <taxon>Streptomyces</taxon>
    </lineage>
</organism>
<accession>A0ABN1Z212</accession>
<comment type="caution">
    <text evidence="3">The sequence shown here is derived from an EMBL/GenBank/DDBJ whole genome shotgun (WGS) entry which is preliminary data.</text>
</comment>
<evidence type="ECO:0000256" key="1">
    <source>
        <dbReference type="SAM" id="MobiDB-lite"/>
    </source>
</evidence>
<keyword evidence="2" id="KW-0812">Transmembrane</keyword>
<dbReference type="RefSeq" id="WP_344014573.1">
    <property type="nucleotide sequence ID" value="NZ_BAAAIZ010000062.1"/>
</dbReference>
<feature type="region of interest" description="Disordered" evidence="1">
    <location>
        <begin position="35"/>
        <end position="109"/>
    </location>
</feature>
<keyword evidence="4" id="KW-1185">Reference proteome</keyword>
<gene>
    <name evidence="3" type="ORF">GCM10009601_41180</name>
</gene>
<sequence>MSLVRRICLLGAVVRIVVTALLLRWGPAPVRRLARARTTTGPLRSGSRPSAGGPTHIPGPITTFHTMRGLPQAGCATNDAAGPATQEAQRPARRARDARTAVPTPDRSQ</sequence>
<dbReference type="Proteomes" id="UP001500973">
    <property type="component" value="Unassembled WGS sequence"/>
</dbReference>
<feature type="transmembrane region" description="Helical" evidence="2">
    <location>
        <begin position="7"/>
        <end position="26"/>
    </location>
</feature>
<evidence type="ECO:0000256" key="2">
    <source>
        <dbReference type="SAM" id="Phobius"/>
    </source>
</evidence>